<name>A0A2U1PWP5_ARTAN</name>
<dbReference type="GO" id="GO:0003964">
    <property type="term" value="F:RNA-directed DNA polymerase activity"/>
    <property type="evidence" value="ECO:0007669"/>
    <property type="project" value="UniProtKB-KW"/>
</dbReference>
<evidence type="ECO:0000313" key="2">
    <source>
        <dbReference type="Proteomes" id="UP000245207"/>
    </source>
</evidence>
<proteinExistence type="predicted"/>
<dbReference type="InterPro" id="IPR036691">
    <property type="entry name" value="Endo/exonu/phosph_ase_sf"/>
</dbReference>
<reference evidence="1 2" key="1">
    <citation type="journal article" date="2018" name="Mol. Plant">
        <title>The genome of Artemisia annua provides insight into the evolution of Asteraceae family and artemisinin biosynthesis.</title>
        <authorList>
            <person name="Shen Q."/>
            <person name="Zhang L."/>
            <person name="Liao Z."/>
            <person name="Wang S."/>
            <person name="Yan T."/>
            <person name="Shi P."/>
            <person name="Liu M."/>
            <person name="Fu X."/>
            <person name="Pan Q."/>
            <person name="Wang Y."/>
            <person name="Lv Z."/>
            <person name="Lu X."/>
            <person name="Zhang F."/>
            <person name="Jiang W."/>
            <person name="Ma Y."/>
            <person name="Chen M."/>
            <person name="Hao X."/>
            <person name="Li L."/>
            <person name="Tang Y."/>
            <person name="Lv G."/>
            <person name="Zhou Y."/>
            <person name="Sun X."/>
            <person name="Brodelius P.E."/>
            <person name="Rose J.K.C."/>
            <person name="Tang K."/>
        </authorList>
    </citation>
    <scope>NUCLEOTIDE SEQUENCE [LARGE SCALE GENOMIC DNA]</scope>
    <source>
        <strain evidence="2">cv. Huhao1</strain>
        <tissue evidence="1">Leaf</tissue>
    </source>
</reference>
<sequence length="187" mass="21900">MDAVGRSGGILLMWDNKVFNKVQVISDPGFVGRWIGVGEMVGFVNVYGPRNESDRKSLWSRISRVIGNVNACWCIFGDFNEVRRLDERMNTEFSTRGALEFNDFIRRENLIDVPLGGIIRERWKAVIWSTLYMIWSNRNQMIFRKNDSMIPDLFKEIQLRSFEWIAARSKKDEVKREEWFGGSINHV</sequence>
<dbReference type="Proteomes" id="UP000245207">
    <property type="component" value="Unassembled WGS sequence"/>
</dbReference>
<keyword evidence="1" id="KW-0808">Transferase</keyword>
<keyword evidence="2" id="KW-1185">Reference proteome</keyword>
<comment type="caution">
    <text evidence="1">The sequence shown here is derived from an EMBL/GenBank/DDBJ whole genome shotgun (WGS) entry which is preliminary data.</text>
</comment>
<dbReference type="AlphaFoldDB" id="A0A2U1PWP5"/>
<dbReference type="SUPFAM" id="SSF56219">
    <property type="entry name" value="DNase I-like"/>
    <property type="match status" value="1"/>
</dbReference>
<gene>
    <name evidence="1" type="ORF">CTI12_AA103800</name>
</gene>
<keyword evidence="1" id="KW-0695">RNA-directed DNA polymerase</keyword>
<dbReference type="Gene3D" id="3.60.10.10">
    <property type="entry name" value="Endonuclease/exonuclease/phosphatase"/>
    <property type="match status" value="1"/>
</dbReference>
<keyword evidence="1" id="KW-0548">Nucleotidyltransferase</keyword>
<dbReference type="OrthoDB" id="1881450at2759"/>
<dbReference type="EMBL" id="PKPP01000650">
    <property type="protein sequence ID" value="PWA90188.1"/>
    <property type="molecule type" value="Genomic_DNA"/>
</dbReference>
<protein>
    <submittedName>
        <fullName evidence="1">RNA-directed DNA polymerase, eukaryota</fullName>
    </submittedName>
</protein>
<organism evidence="1 2">
    <name type="scientific">Artemisia annua</name>
    <name type="common">Sweet wormwood</name>
    <dbReference type="NCBI Taxonomy" id="35608"/>
    <lineage>
        <taxon>Eukaryota</taxon>
        <taxon>Viridiplantae</taxon>
        <taxon>Streptophyta</taxon>
        <taxon>Embryophyta</taxon>
        <taxon>Tracheophyta</taxon>
        <taxon>Spermatophyta</taxon>
        <taxon>Magnoliopsida</taxon>
        <taxon>eudicotyledons</taxon>
        <taxon>Gunneridae</taxon>
        <taxon>Pentapetalae</taxon>
        <taxon>asterids</taxon>
        <taxon>campanulids</taxon>
        <taxon>Asterales</taxon>
        <taxon>Asteraceae</taxon>
        <taxon>Asteroideae</taxon>
        <taxon>Anthemideae</taxon>
        <taxon>Artemisiinae</taxon>
        <taxon>Artemisia</taxon>
    </lineage>
</organism>
<evidence type="ECO:0000313" key="1">
    <source>
        <dbReference type="EMBL" id="PWA90188.1"/>
    </source>
</evidence>
<accession>A0A2U1PWP5</accession>